<dbReference type="AlphaFoldDB" id="A0A0U3ML59"/>
<sequence>MDWFYLPMVKMHALLGWCSVVLFVVRGLAHQFGAVWVMDARLRTLVFSSHVLIVVSGLSLWGALHHDPTTEPWMVGKFIALAVYFTSGHFALGRGEFRVLEYLVALMALAYVVAVSVTRDVALGL</sequence>
<dbReference type="Proteomes" id="UP000060699">
    <property type="component" value="Chromosome"/>
</dbReference>
<dbReference type="EMBL" id="CP013729">
    <property type="protein sequence ID" value="ALV08204.1"/>
    <property type="molecule type" value="Genomic_DNA"/>
</dbReference>
<gene>
    <name evidence="1" type="ORF">RD2015_3750</name>
</gene>
<dbReference type="RefSeq" id="WP_058936201.1">
    <property type="nucleotide sequence ID" value="NZ_CP013729.1"/>
</dbReference>
<dbReference type="OrthoDB" id="9152634at2"/>
<dbReference type="PIRSF" id="PIRSF005610">
    <property type="entry name" value="SirB"/>
    <property type="match status" value="1"/>
</dbReference>
<organism evidence="1 2">
    <name type="scientific">Roseateles depolymerans</name>
    <dbReference type="NCBI Taxonomy" id="76731"/>
    <lineage>
        <taxon>Bacteria</taxon>
        <taxon>Pseudomonadati</taxon>
        <taxon>Pseudomonadota</taxon>
        <taxon>Betaproteobacteria</taxon>
        <taxon>Burkholderiales</taxon>
        <taxon>Sphaerotilaceae</taxon>
        <taxon>Roseateles</taxon>
    </lineage>
</organism>
<dbReference type="STRING" id="76731.RD2015_3750"/>
<name>A0A0U3ML59_9BURK</name>
<keyword evidence="2" id="KW-1185">Reference proteome</keyword>
<dbReference type="KEGG" id="rdp:RD2015_3750"/>
<dbReference type="Pfam" id="PF04247">
    <property type="entry name" value="SirB"/>
    <property type="match status" value="1"/>
</dbReference>
<protein>
    <submittedName>
        <fullName evidence="1">Uncharacterized protein</fullName>
    </submittedName>
</protein>
<reference evidence="1 2" key="1">
    <citation type="submission" date="2015-12" db="EMBL/GenBank/DDBJ databases">
        <title>Complete genome of Roseateles depolymerans KCTC 42856.</title>
        <authorList>
            <person name="Kim K.M."/>
        </authorList>
    </citation>
    <scope>NUCLEOTIDE SEQUENCE [LARGE SCALE GENOMIC DNA]</scope>
    <source>
        <strain evidence="1 2">KCTC 42856</strain>
    </source>
</reference>
<accession>A0A0U3ML59</accession>
<dbReference type="InterPro" id="IPR007360">
    <property type="entry name" value="SirB"/>
</dbReference>
<evidence type="ECO:0000313" key="2">
    <source>
        <dbReference type="Proteomes" id="UP000060699"/>
    </source>
</evidence>
<proteinExistence type="predicted"/>
<evidence type="ECO:0000313" key="1">
    <source>
        <dbReference type="EMBL" id="ALV08204.1"/>
    </source>
</evidence>